<evidence type="ECO:0000313" key="4">
    <source>
        <dbReference type="EMBL" id="QBI02398.1"/>
    </source>
</evidence>
<dbReference type="Proteomes" id="UP000292307">
    <property type="component" value="Chromosome"/>
</dbReference>
<dbReference type="EMBL" id="CP036401">
    <property type="protein sequence ID" value="QBI02398.1"/>
    <property type="molecule type" value="Genomic_DNA"/>
</dbReference>
<reference evidence="4 5" key="1">
    <citation type="submission" date="2019-02" db="EMBL/GenBank/DDBJ databases">
        <title>Draft Genome Sequences of Six Type Strains of the Genus Massilia.</title>
        <authorList>
            <person name="Miess H."/>
            <person name="Frediansyhah A."/>
            <person name="Gross H."/>
        </authorList>
    </citation>
    <scope>NUCLEOTIDE SEQUENCE [LARGE SCALE GENOMIC DNA]</scope>
    <source>
        <strain evidence="4 5">DSM 17472</strain>
    </source>
</reference>
<feature type="compositionally biased region" description="Low complexity" evidence="1">
    <location>
        <begin position="45"/>
        <end position="55"/>
    </location>
</feature>
<feature type="region of interest" description="Disordered" evidence="1">
    <location>
        <begin position="25"/>
        <end position="55"/>
    </location>
</feature>
<organism evidence="4 5">
    <name type="scientific">Pseudoduganella albidiflava</name>
    <dbReference type="NCBI Taxonomy" id="321983"/>
    <lineage>
        <taxon>Bacteria</taxon>
        <taxon>Pseudomonadati</taxon>
        <taxon>Pseudomonadota</taxon>
        <taxon>Betaproteobacteria</taxon>
        <taxon>Burkholderiales</taxon>
        <taxon>Oxalobacteraceae</taxon>
        <taxon>Telluria group</taxon>
        <taxon>Pseudoduganella</taxon>
    </lineage>
</organism>
<evidence type="ECO:0000259" key="3">
    <source>
        <dbReference type="Pfam" id="PF06439"/>
    </source>
</evidence>
<name>A0ABX5RUT1_9BURK</name>
<dbReference type="Gene3D" id="2.60.120.560">
    <property type="entry name" value="Exo-inulinase, domain 1"/>
    <property type="match status" value="1"/>
</dbReference>
<feature type="signal peptide" evidence="2">
    <location>
        <begin position="1"/>
        <end position="25"/>
    </location>
</feature>
<feature type="chain" id="PRO_5046247624" evidence="2">
    <location>
        <begin position="26"/>
        <end position="278"/>
    </location>
</feature>
<evidence type="ECO:0000256" key="1">
    <source>
        <dbReference type="SAM" id="MobiDB-lite"/>
    </source>
</evidence>
<proteinExistence type="predicted"/>
<evidence type="ECO:0000256" key="2">
    <source>
        <dbReference type="SAM" id="SignalP"/>
    </source>
</evidence>
<accession>A0ABX5RUT1</accession>
<keyword evidence="5" id="KW-1185">Reference proteome</keyword>
<evidence type="ECO:0000313" key="5">
    <source>
        <dbReference type="Proteomes" id="UP000292307"/>
    </source>
</evidence>
<dbReference type="InterPro" id="IPR010496">
    <property type="entry name" value="AL/BT2_dom"/>
</dbReference>
<protein>
    <submittedName>
        <fullName evidence="4">DUF1080 domain-containing protein</fullName>
    </submittedName>
</protein>
<sequence length="278" mass="29404">MTGSMMIARTAVAWIGFPAMVSATAQHQAPPPPDPKDTEVWAPEPARVAPGSPAAAPSDAIVLFGGQDLREWVSTASPGQPASWTVKDGVFTVRAGSGNIQTRRLFTDYQIHLEWRVPASATGSGQGKGNSGLFLASTGIDSGYEIQILDCADNRTYANGQAASIYKQHIPLANACAAAGEWQTYDVLWTAPRFASDGALLSPAYVTALHNGVLVQHHVALQGESVYAGKPSYRQHGAAPIKLQDHGDPVSFRNIWVRPIATAASLTRPGQAARPTSP</sequence>
<feature type="domain" description="3-keto-alpha-glucoside-1,2-lyase/3-keto-2-hydroxy-glucal hydratase" evidence="3">
    <location>
        <begin position="60"/>
        <end position="258"/>
    </location>
</feature>
<gene>
    <name evidence="4" type="ORF">EYF70_17280</name>
</gene>
<keyword evidence="2" id="KW-0732">Signal</keyword>
<dbReference type="Pfam" id="PF06439">
    <property type="entry name" value="3keto-disac_hyd"/>
    <property type="match status" value="1"/>
</dbReference>